<dbReference type="AlphaFoldDB" id="F7XNR8"/>
<sequence>MKKIVHAQTVLPKEDLIALKQKCGESSTTDALSIAVYHYLECEYTDIGEKMWTKKIEEIVQKKKKDKEND</sequence>
<organism evidence="1 2">
    <name type="scientific">Methanosalsum zhilinae (strain DSM 4017 / NBRC 107636 / OCM 62 / WeN5)</name>
    <name type="common">Methanohalophilus zhilinae</name>
    <dbReference type="NCBI Taxonomy" id="679901"/>
    <lineage>
        <taxon>Archaea</taxon>
        <taxon>Methanobacteriati</taxon>
        <taxon>Methanobacteriota</taxon>
        <taxon>Stenosarchaea group</taxon>
        <taxon>Methanomicrobia</taxon>
        <taxon>Methanosarcinales</taxon>
        <taxon>Methanosarcinaceae</taxon>
        <taxon>Methanosalsum</taxon>
    </lineage>
</organism>
<dbReference type="OrthoDB" id="49892at2157"/>
<reference evidence="1 2" key="1">
    <citation type="submission" date="2010-07" db="EMBL/GenBank/DDBJ databases">
        <title>The complete genome of Methanosalsum zhilinae DSM 4017.</title>
        <authorList>
            <consortium name="US DOE Joint Genome Institute (JGI-PGF)"/>
            <person name="Lucas S."/>
            <person name="Copeland A."/>
            <person name="Lapidus A."/>
            <person name="Glavina del Rio T."/>
            <person name="Dalin E."/>
            <person name="Tice H."/>
            <person name="Bruce D."/>
            <person name="Goodwin L."/>
            <person name="Pitluck S."/>
            <person name="Kyrpides N."/>
            <person name="Mavromatis K."/>
            <person name="Ovchinnikova G."/>
            <person name="Daligault H."/>
            <person name="Detter J.C."/>
            <person name="Han C."/>
            <person name="Tapia R."/>
            <person name="Larimer F."/>
            <person name="Land M."/>
            <person name="Hauser L."/>
            <person name="Markowitz V."/>
            <person name="Cheng J.-F."/>
            <person name="Hugenholtz P."/>
            <person name="Woyke T."/>
            <person name="Wu D."/>
            <person name="Spring S."/>
            <person name="Schueler E."/>
            <person name="Brambilla E."/>
            <person name="Klenk H.-P."/>
            <person name="Eisen J.A."/>
        </authorList>
    </citation>
    <scope>NUCLEOTIDE SEQUENCE [LARGE SCALE GENOMIC DNA]</scope>
    <source>
        <strain evidence="2">DSM 4017 / NBRC 107636 / OCM 62 / WeN5</strain>
    </source>
</reference>
<evidence type="ECO:0000313" key="2">
    <source>
        <dbReference type="Proteomes" id="UP000006622"/>
    </source>
</evidence>
<dbReference type="Proteomes" id="UP000006622">
    <property type="component" value="Chromosome"/>
</dbReference>
<gene>
    <name evidence="1" type="ordered locus">Mzhil_1425</name>
</gene>
<evidence type="ECO:0000313" key="1">
    <source>
        <dbReference type="EMBL" id="AEH61269.1"/>
    </source>
</evidence>
<dbReference type="HOGENOM" id="CLU_199454_0_0_2"/>
<dbReference type="RefSeq" id="WP_013898706.1">
    <property type="nucleotide sequence ID" value="NC_015676.1"/>
</dbReference>
<keyword evidence="2" id="KW-1185">Reference proteome</keyword>
<protein>
    <submittedName>
        <fullName evidence="1">Uncharacterized protein</fullName>
    </submittedName>
</protein>
<dbReference type="GeneID" id="10823062"/>
<dbReference type="InterPro" id="IPR020073">
    <property type="entry name" value="Uncharacterised_AF1718"/>
</dbReference>
<dbReference type="EMBL" id="CP002101">
    <property type="protein sequence ID" value="AEH61269.1"/>
    <property type="molecule type" value="Genomic_DNA"/>
</dbReference>
<proteinExistence type="predicted"/>
<dbReference type="KEGG" id="mzh:Mzhil_1425"/>
<name>F7XNR8_METZD</name>
<dbReference type="Pfam" id="PF17341">
    <property type="entry name" value="DUF5371"/>
    <property type="match status" value="1"/>
</dbReference>
<accession>F7XNR8</accession>